<evidence type="ECO:0000256" key="6">
    <source>
        <dbReference type="ARBA" id="ARBA00023136"/>
    </source>
</evidence>
<dbReference type="AlphaFoldDB" id="A0AAJ6VZ79"/>
<protein>
    <submittedName>
        <fullName evidence="11">Aquaporin-3</fullName>
    </submittedName>
</protein>
<keyword evidence="10" id="KW-1185">Reference proteome</keyword>
<dbReference type="PANTHER" id="PTHR43829">
    <property type="entry name" value="AQUAPORIN OR AQUAGLYCEROPORIN RELATED"/>
    <property type="match status" value="1"/>
</dbReference>
<proteinExistence type="inferred from homology"/>
<dbReference type="InterPro" id="IPR050363">
    <property type="entry name" value="MIP/Aquaporin"/>
</dbReference>
<comment type="similarity">
    <text evidence="2 8">Belongs to the MIP/aquaporin (TC 1.A.8) family.</text>
</comment>
<evidence type="ECO:0000256" key="5">
    <source>
        <dbReference type="ARBA" id="ARBA00022989"/>
    </source>
</evidence>
<feature type="transmembrane region" description="Helical" evidence="9">
    <location>
        <begin position="228"/>
        <end position="249"/>
    </location>
</feature>
<dbReference type="KEGG" id="goe:100907034"/>
<dbReference type="GO" id="GO:0016323">
    <property type="term" value="C:basolateral plasma membrane"/>
    <property type="evidence" value="ECO:0007669"/>
    <property type="project" value="TreeGrafter"/>
</dbReference>
<evidence type="ECO:0000256" key="2">
    <source>
        <dbReference type="ARBA" id="ARBA00006175"/>
    </source>
</evidence>
<dbReference type="Pfam" id="PF00230">
    <property type="entry name" value="MIP"/>
    <property type="match status" value="1"/>
</dbReference>
<evidence type="ECO:0000256" key="9">
    <source>
        <dbReference type="SAM" id="Phobius"/>
    </source>
</evidence>
<dbReference type="InterPro" id="IPR000425">
    <property type="entry name" value="MIP"/>
</dbReference>
<keyword evidence="5 9" id="KW-1133">Transmembrane helix</keyword>
<organism evidence="10 11">
    <name type="scientific">Galendromus occidentalis</name>
    <name type="common">western predatory mite</name>
    <dbReference type="NCBI Taxonomy" id="34638"/>
    <lineage>
        <taxon>Eukaryota</taxon>
        <taxon>Metazoa</taxon>
        <taxon>Ecdysozoa</taxon>
        <taxon>Arthropoda</taxon>
        <taxon>Chelicerata</taxon>
        <taxon>Arachnida</taxon>
        <taxon>Acari</taxon>
        <taxon>Parasitiformes</taxon>
        <taxon>Mesostigmata</taxon>
        <taxon>Gamasina</taxon>
        <taxon>Phytoseioidea</taxon>
        <taxon>Phytoseiidae</taxon>
        <taxon>Typhlodrominae</taxon>
        <taxon>Galendromus</taxon>
    </lineage>
</organism>
<comment type="function">
    <text evidence="7">Aquaglyceroporin that may modulate the water content and osmolytes during anhydrobiosis.</text>
</comment>
<feature type="transmembrane region" description="Helical" evidence="9">
    <location>
        <begin position="142"/>
        <end position="165"/>
    </location>
</feature>
<dbReference type="InterPro" id="IPR023271">
    <property type="entry name" value="Aquaporin-like"/>
</dbReference>
<feature type="transmembrane region" description="Helical" evidence="9">
    <location>
        <begin position="88"/>
        <end position="110"/>
    </location>
</feature>
<keyword evidence="3 8" id="KW-0813">Transport</keyword>
<gene>
    <name evidence="11" type="primary">LOC100907034</name>
</gene>
<dbReference type="Proteomes" id="UP000694867">
    <property type="component" value="Unplaced"/>
</dbReference>
<accession>A0AAJ6VZ79</accession>
<dbReference type="SUPFAM" id="SSF81338">
    <property type="entry name" value="Aquaporin-like"/>
    <property type="match status" value="1"/>
</dbReference>
<keyword evidence="4 8" id="KW-0812">Transmembrane</keyword>
<feature type="transmembrane region" description="Helical" evidence="9">
    <location>
        <begin position="177"/>
        <end position="195"/>
    </location>
</feature>
<evidence type="ECO:0000256" key="4">
    <source>
        <dbReference type="ARBA" id="ARBA00022692"/>
    </source>
</evidence>
<reference evidence="11" key="1">
    <citation type="submission" date="2025-08" db="UniProtKB">
        <authorList>
            <consortium name="RefSeq"/>
        </authorList>
    </citation>
    <scope>IDENTIFICATION</scope>
</reference>
<comment type="subcellular location">
    <subcellularLocation>
        <location evidence="1">Membrane</location>
        <topology evidence="1">Multi-pass membrane protein</topology>
    </subcellularLocation>
</comment>
<evidence type="ECO:0000313" key="11">
    <source>
        <dbReference type="RefSeq" id="XP_003745025.1"/>
    </source>
</evidence>
<dbReference type="RefSeq" id="XP_003745025.1">
    <property type="nucleotide sequence ID" value="XM_003744977.2"/>
</dbReference>
<dbReference type="GO" id="GO:0015250">
    <property type="term" value="F:water channel activity"/>
    <property type="evidence" value="ECO:0007669"/>
    <property type="project" value="TreeGrafter"/>
</dbReference>
<feature type="transmembrane region" description="Helical" evidence="9">
    <location>
        <begin position="21"/>
        <end position="38"/>
    </location>
</feature>
<keyword evidence="6 9" id="KW-0472">Membrane</keyword>
<evidence type="ECO:0000256" key="8">
    <source>
        <dbReference type="RuleBase" id="RU000477"/>
    </source>
</evidence>
<evidence type="ECO:0000256" key="1">
    <source>
        <dbReference type="ARBA" id="ARBA00004141"/>
    </source>
</evidence>
<dbReference type="PRINTS" id="PR00783">
    <property type="entry name" value="MINTRINSICP"/>
</dbReference>
<dbReference type="Gene3D" id="1.20.1080.10">
    <property type="entry name" value="Glycerol uptake facilitator protein"/>
    <property type="match status" value="1"/>
</dbReference>
<evidence type="ECO:0000256" key="3">
    <source>
        <dbReference type="ARBA" id="ARBA00022448"/>
    </source>
</evidence>
<feature type="transmembrane region" description="Helical" evidence="9">
    <location>
        <begin position="44"/>
        <end position="67"/>
    </location>
</feature>
<dbReference type="GO" id="GO:0015254">
    <property type="term" value="F:glycerol channel activity"/>
    <property type="evidence" value="ECO:0007669"/>
    <property type="project" value="TreeGrafter"/>
</dbReference>
<evidence type="ECO:0000313" key="10">
    <source>
        <dbReference type="Proteomes" id="UP000694867"/>
    </source>
</evidence>
<name>A0AAJ6VZ79_9ACAR</name>
<evidence type="ECO:0000256" key="7">
    <source>
        <dbReference type="ARBA" id="ARBA00045280"/>
    </source>
</evidence>
<dbReference type="GeneID" id="100907034"/>
<dbReference type="PANTHER" id="PTHR43829:SF9">
    <property type="entry name" value="AQUAPORIN-9"/>
    <property type="match status" value="1"/>
</dbReference>
<sequence>MSKLQVKTELAREVLSEFTGTFLLCLINVAAPLNLLLSGVNDPFLSNACSAFGVFLGMVSAMSNSAAHLNPVVSTSFAARGTFPWKKVPYFVIAQYLGAFVAAAVTYLNFLEAINEYDGGVRAFVGVNGTGGGFAAVPAEGISISTCIMDTVLCSALLMFAICAITDKFNTGVPLHLFAPFVAFSVFGIVSTFSHNCSVMMNPARDLGPRFFTLLVGYGTQGFEFHHGLFWVVAVIVPHFGGLLGTHLYHVTIGLQKPGQEERMQQDPILMKNLSS</sequence>